<reference evidence="1 2" key="1">
    <citation type="submission" date="2020-07" db="EMBL/GenBank/DDBJ databases">
        <title>Genomic Encyclopedia of Type Strains, Phase IV (KMG-V): Genome sequencing to study the core and pangenomes of soil and plant-associated prokaryotes.</title>
        <authorList>
            <person name="Whitman W."/>
        </authorList>
    </citation>
    <scope>NUCLEOTIDE SEQUENCE [LARGE SCALE GENOMIC DNA]</scope>
    <source>
        <strain evidence="1 2">RH2WT43</strain>
    </source>
</reference>
<proteinExistence type="predicted"/>
<dbReference type="RefSeq" id="WP_182531939.1">
    <property type="nucleotide sequence ID" value="NZ_JACGXL010000005.1"/>
</dbReference>
<accession>A0A839F2T7</accession>
<organism evidence="1 2">
    <name type="scientific">Dokdonella fugitiva</name>
    <dbReference type="NCBI Taxonomy" id="328517"/>
    <lineage>
        <taxon>Bacteria</taxon>
        <taxon>Pseudomonadati</taxon>
        <taxon>Pseudomonadota</taxon>
        <taxon>Gammaproteobacteria</taxon>
        <taxon>Lysobacterales</taxon>
        <taxon>Rhodanobacteraceae</taxon>
        <taxon>Dokdonella</taxon>
    </lineage>
</organism>
<gene>
    <name evidence="1" type="ORF">FHW12_003132</name>
</gene>
<evidence type="ECO:0000313" key="2">
    <source>
        <dbReference type="Proteomes" id="UP000550401"/>
    </source>
</evidence>
<name>A0A839F2T7_9GAMM</name>
<protein>
    <submittedName>
        <fullName evidence="1">Uncharacterized protein</fullName>
    </submittedName>
</protein>
<comment type="caution">
    <text evidence="1">The sequence shown here is derived from an EMBL/GenBank/DDBJ whole genome shotgun (WGS) entry which is preliminary data.</text>
</comment>
<keyword evidence="2" id="KW-1185">Reference proteome</keyword>
<dbReference type="AlphaFoldDB" id="A0A839F2T7"/>
<evidence type="ECO:0000313" key="1">
    <source>
        <dbReference type="EMBL" id="MBA8888896.1"/>
    </source>
</evidence>
<sequence>MSPVERQEAIHAKLTQAAAICGLLAEHCDGDFNAASSAIAARELIFDARTLTDMGGPV</sequence>
<dbReference type="Proteomes" id="UP000550401">
    <property type="component" value="Unassembled WGS sequence"/>
</dbReference>
<dbReference type="EMBL" id="JACGXL010000005">
    <property type="protein sequence ID" value="MBA8888896.1"/>
    <property type="molecule type" value="Genomic_DNA"/>
</dbReference>